<name>A0ACB5T9M8_AMBMO</name>
<keyword evidence="2" id="KW-1185">Reference proteome</keyword>
<dbReference type="EMBL" id="BSXS01005034">
    <property type="protein sequence ID" value="GME83851.1"/>
    <property type="molecule type" value="Genomic_DNA"/>
</dbReference>
<proteinExistence type="predicted"/>
<comment type="caution">
    <text evidence="1">The sequence shown here is derived from an EMBL/GenBank/DDBJ whole genome shotgun (WGS) entry which is preliminary data.</text>
</comment>
<evidence type="ECO:0000313" key="2">
    <source>
        <dbReference type="Proteomes" id="UP001165064"/>
    </source>
</evidence>
<organism evidence="1 2">
    <name type="scientific">Ambrosiozyma monospora</name>
    <name type="common">Yeast</name>
    <name type="synonym">Endomycopsis monosporus</name>
    <dbReference type="NCBI Taxonomy" id="43982"/>
    <lineage>
        <taxon>Eukaryota</taxon>
        <taxon>Fungi</taxon>
        <taxon>Dikarya</taxon>
        <taxon>Ascomycota</taxon>
        <taxon>Saccharomycotina</taxon>
        <taxon>Pichiomycetes</taxon>
        <taxon>Pichiales</taxon>
        <taxon>Pichiaceae</taxon>
        <taxon>Ambrosiozyma</taxon>
    </lineage>
</organism>
<evidence type="ECO:0000313" key="1">
    <source>
        <dbReference type="EMBL" id="GME83851.1"/>
    </source>
</evidence>
<sequence>MVDELIPLSNSNSSKSKVQLKLKTDEITLLRESWTATSTNNRGKGKPTQLMSSKSASIESTSAMFGSTHFWVKVYEDLIAKHPVILDYLPSIKHQTVQFASIMLMAVENLEDLSNMSLFLQKLGCMHVRMFCVEPAYFQMMGESLHDVLIERMPDLKVVDLWMKVYCFLANSMMTAADVKVLNEHLVTVPTQVTFFDEEAEAKALANHSNNSHSNGLSKITERDSKIMSKSLHRRTTLTVDSTDASSINSASTSNTVVSSDWSSNEHLAKINTQAPAPPPKMSMATPSSTQPPSPTQGPVPVQKNIKPSRGLGRRLFGRALSNRDSKPLLSVGMMH</sequence>
<dbReference type="Proteomes" id="UP001165064">
    <property type="component" value="Unassembled WGS sequence"/>
</dbReference>
<gene>
    <name evidence="1" type="ORF">Amon02_000644800</name>
</gene>
<protein>
    <submittedName>
        <fullName evidence="1">Unnamed protein product</fullName>
    </submittedName>
</protein>
<reference evidence="1" key="1">
    <citation type="submission" date="2023-04" db="EMBL/GenBank/DDBJ databases">
        <title>Ambrosiozyma monospora NBRC 10751.</title>
        <authorList>
            <person name="Ichikawa N."/>
            <person name="Sato H."/>
            <person name="Tonouchi N."/>
        </authorList>
    </citation>
    <scope>NUCLEOTIDE SEQUENCE</scope>
    <source>
        <strain evidence="1">NBRC 10751</strain>
    </source>
</reference>
<accession>A0ACB5T9M8</accession>